<evidence type="ECO:0000313" key="2">
    <source>
        <dbReference type="EMBL" id="MEK0250352.1"/>
    </source>
</evidence>
<keyword evidence="1" id="KW-0472">Membrane</keyword>
<gene>
    <name evidence="2" type="ORF">QFI66_019895</name>
</gene>
<protein>
    <submittedName>
        <fullName evidence="2">Paraquat-inducible protein A</fullName>
    </submittedName>
</protein>
<comment type="caution">
    <text evidence="2">The sequence shown here is derived from an EMBL/GenBank/DDBJ whole genome shotgun (WGS) entry which is preliminary data.</text>
</comment>
<feature type="transmembrane region" description="Helical" evidence="1">
    <location>
        <begin position="168"/>
        <end position="187"/>
    </location>
</feature>
<feature type="transmembrane region" description="Helical" evidence="1">
    <location>
        <begin position="48"/>
        <end position="76"/>
    </location>
</feature>
<keyword evidence="1" id="KW-0812">Transmembrane</keyword>
<dbReference type="Proteomes" id="UP001334005">
    <property type="component" value="Unassembled WGS sequence"/>
</dbReference>
<dbReference type="RefSeq" id="WP_095096695.1">
    <property type="nucleotide sequence ID" value="NZ_JARXNH020000057.1"/>
</dbReference>
<evidence type="ECO:0000256" key="1">
    <source>
        <dbReference type="SAM" id="Phobius"/>
    </source>
</evidence>
<keyword evidence="3" id="KW-1185">Reference proteome</keyword>
<evidence type="ECO:0000313" key="3">
    <source>
        <dbReference type="Proteomes" id="UP001334005"/>
    </source>
</evidence>
<feature type="transmembrane region" description="Helical" evidence="1">
    <location>
        <begin position="141"/>
        <end position="162"/>
    </location>
</feature>
<name>A0ABU8ZA85_9ENTR</name>
<feature type="transmembrane region" description="Helical" evidence="1">
    <location>
        <begin position="96"/>
        <end position="120"/>
    </location>
</feature>
<proteinExistence type="predicted"/>
<sequence>MKTFPHLIICPHCDSVYQRLPCASGEIALCQRCYAVLWRGHRRVPGHVLPLMLTAAIILFLACIFPVISVGFHGMANDVTLWNVAWALAAGDGNPIMAVCTAFLLVIAPFLQITLTVWLLSFAYFARPAPAFIFIMRALKWLHPWSMVEVGVLGFLVAGIKLSSLLDVSIGPGGWALALSCVLVVLINSHDLRPLWDLLTVEEKGRGE</sequence>
<keyword evidence="1" id="KW-1133">Transmembrane helix</keyword>
<reference evidence="2 3" key="1">
    <citation type="submission" date="2024-03" db="EMBL/GenBank/DDBJ databases">
        <title>Two novel Raoultella species associated with bleeding cankers of broadleaf hosts, Raoultella scottia sp. nov. and Raoultella lignicola sp. nov.</title>
        <authorList>
            <person name="Brady C.L."/>
        </authorList>
    </citation>
    <scope>NUCLEOTIDE SEQUENCE [LARGE SCALE GENOMIC DNA]</scope>
    <source>
        <strain evidence="2 3">BAC 10a-01-01</strain>
    </source>
</reference>
<dbReference type="Pfam" id="PF04403">
    <property type="entry name" value="PqiA"/>
    <property type="match status" value="1"/>
</dbReference>
<organism evidence="2 3">
    <name type="scientific">Raoultella scottii</name>
    <dbReference type="NCBI Taxonomy" id="3040937"/>
    <lineage>
        <taxon>Bacteria</taxon>
        <taxon>Pseudomonadati</taxon>
        <taxon>Pseudomonadota</taxon>
        <taxon>Gammaproteobacteria</taxon>
        <taxon>Enterobacterales</taxon>
        <taxon>Enterobacteriaceae</taxon>
        <taxon>Klebsiella/Raoultella group</taxon>
        <taxon>Raoultella</taxon>
    </lineage>
</organism>
<accession>A0ABU8ZA85</accession>
<dbReference type="EMBL" id="JARXNH020000057">
    <property type="protein sequence ID" value="MEK0250352.1"/>
    <property type="molecule type" value="Genomic_DNA"/>
</dbReference>
<dbReference type="InterPro" id="IPR007498">
    <property type="entry name" value="PqiA-like"/>
</dbReference>